<dbReference type="GO" id="GO:0030007">
    <property type="term" value="P:intracellular potassium ion homeostasis"/>
    <property type="evidence" value="ECO:0007669"/>
    <property type="project" value="TreeGrafter"/>
</dbReference>
<proteinExistence type="inferred from homology"/>
<comment type="caution">
    <text evidence="11">The sequence shown here is derived from an EMBL/GenBank/DDBJ whole genome shotgun (WGS) entry which is preliminary data.</text>
</comment>
<evidence type="ECO:0000313" key="11">
    <source>
        <dbReference type="EMBL" id="GLI34663.1"/>
    </source>
</evidence>
<dbReference type="GO" id="GO:0036376">
    <property type="term" value="P:sodium ion export across plasma membrane"/>
    <property type="evidence" value="ECO:0007669"/>
    <property type="project" value="TreeGrafter"/>
</dbReference>
<dbReference type="SUPFAM" id="SSF81653">
    <property type="entry name" value="Calcium ATPase, transduction domain A"/>
    <property type="match status" value="1"/>
</dbReference>
<keyword evidence="4" id="KW-0547">Nucleotide-binding</keyword>
<dbReference type="Pfam" id="PF00122">
    <property type="entry name" value="E1-E2_ATPase"/>
    <property type="match status" value="1"/>
</dbReference>
<dbReference type="InterPro" id="IPR023298">
    <property type="entry name" value="ATPase_P-typ_TM_dom_sf"/>
</dbReference>
<dbReference type="InterPro" id="IPR001757">
    <property type="entry name" value="P_typ_ATPase"/>
</dbReference>
<reference evidence="11" key="1">
    <citation type="submission" date="2022-12" db="EMBL/GenBank/DDBJ databases">
        <title>Reference genome sequencing for broad-spectrum identification of bacterial and archaeal isolates by mass spectrometry.</title>
        <authorList>
            <person name="Sekiguchi Y."/>
            <person name="Tourlousse D.M."/>
        </authorList>
    </citation>
    <scope>NUCLEOTIDE SEQUENCE</scope>
    <source>
        <strain evidence="11">ASRB1</strain>
    </source>
</reference>
<dbReference type="SFLD" id="SFLDS00003">
    <property type="entry name" value="Haloacid_Dehalogenase"/>
    <property type="match status" value="1"/>
</dbReference>
<keyword evidence="8 9" id="KW-0472">Membrane</keyword>
<evidence type="ECO:0000256" key="1">
    <source>
        <dbReference type="ARBA" id="ARBA00004141"/>
    </source>
</evidence>
<dbReference type="Pfam" id="PF13246">
    <property type="entry name" value="Cation_ATPase"/>
    <property type="match status" value="1"/>
</dbReference>
<comment type="subcellular location">
    <subcellularLocation>
        <location evidence="1">Membrane</location>
        <topology evidence="1">Multi-pass membrane protein</topology>
    </subcellularLocation>
</comment>
<evidence type="ECO:0000313" key="12">
    <source>
        <dbReference type="Proteomes" id="UP001144372"/>
    </source>
</evidence>
<dbReference type="PRINTS" id="PR00119">
    <property type="entry name" value="CATATPASE"/>
</dbReference>
<evidence type="ECO:0000256" key="6">
    <source>
        <dbReference type="ARBA" id="ARBA00022967"/>
    </source>
</evidence>
<feature type="transmembrane region" description="Helical" evidence="9">
    <location>
        <begin position="848"/>
        <end position="868"/>
    </location>
</feature>
<dbReference type="InterPro" id="IPR059000">
    <property type="entry name" value="ATPase_P-type_domA"/>
</dbReference>
<dbReference type="InterPro" id="IPR036412">
    <property type="entry name" value="HAD-like_sf"/>
</dbReference>
<dbReference type="SFLD" id="SFLDF00027">
    <property type="entry name" value="p-type_atpase"/>
    <property type="match status" value="1"/>
</dbReference>
<dbReference type="GO" id="GO:0005524">
    <property type="term" value="F:ATP binding"/>
    <property type="evidence" value="ECO:0007669"/>
    <property type="project" value="UniProtKB-KW"/>
</dbReference>
<accession>A0A9W6D3M3</accession>
<dbReference type="PANTHER" id="PTHR43294:SF20">
    <property type="entry name" value="P-TYPE ATPASE"/>
    <property type="match status" value="1"/>
</dbReference>
<dbReference type="SMART" id="SM00831">
    <property type="entry name" value="Cation_ATPase_N"/>
    <property type="match status" value="1"/>
</dbReference>
<dbReference type="GO" id="GO:0016887">
    <property type="term" value="F:ATP hydrolysis activity"/>
    <property type="evidence" value="ECO:0007669"/>
    <property type="project" value="InterPro"/>
</dbReference>
<keyword evidence="7 9" id="KW-1133">Transmembrane helix</keyword>
<sequence length="1017" mass="108990">MIEPIHTAIKGRARYRVRELYRSEALQNHLEEHLSRMDVVRQVSASRLTGTVLIHFNSGNTVQTIASLLEQVVSGFRQQRGLPASESSPAPESPGKNSLKSALLSGIPFLGSGKRNAAPKPKASCLYIHGIEDPRLKPWHTMDPDSVIKEWGTSAVSGLSRESAQANLKKYGTNTLPESEPRSRWSILAEQFKSFPVALLTVSAGISVATGGVADAVVIMGVVVINAVIGFVTENQAERTIESLKSLVRPGAQVMRDGVLTEVSMEEVALGDLLVLRPGSYIAADSRLIDSTNLTVDESSLTGESLPIAKTHLPILGEKTPLADRLNMVYMGTLVTGGQGIAVVVATGKSTEIGQLHLLVGEATVPETPMERQLTQIGNQLVLISGAICGIVFLMGLARGYGLLYMLNSSIALAVAAVPEGLPAVATTTLAIGIRKMRDHKVLIRHLDAVETLGAIQTICFDKTGTVTQNRMTVQRIFAGDKRIEVAGTLFSYGKGNLRPEACRELLELLRVSILCSESDIAKRGDEYILKGSSTENALLAAAVKAGLNLGEVRSQYPLLKTKLRSEDRNFMGTFHECSTGERLVAVKGSPMEVLAMCEWRMQDGERIALTEEDRQAIEVENERMAGDALRVLGFATAVVGGNEGLDWLSGLTWLGLVGMADPVREGVKELIGLFHQARIETIMITGDQSPTAYAIGRDLNLSRGEPLEIMDSSHLGDMDADALRALSQRVHVFARVSPANKLQIVQALQKAGRVVAMTGDGINDGPALKAADVGVAMGHSGTDIAREVADVVLENDNLETMIVAVSHGRTIYSNIRKALHFLLSTNFSEIMVMFAAGALGLGHPLTAMQLLWINLLSDIFPGLALALEPAEPDVMQRPPRDPHEPIIKASDFKRLTAESAVISASALGTYGYGIMRYGMGANASTIAFQSLTLAQLMHAVSCRSEKTGIFSKEKLPPNRYLNLALGGSLALQLLTMIVPGLRGLLGLTPVGLVDAAVIGTSAVVPLIINEATKKPV</sequence>
<comment type="similarity">
    <text evidence="2">Belongs to the cation transport ATPase (P-type) (TC 3.A.3) family. Type IIA subfamily.</text>
</comment>
<dbReference type="InterPro" id="IPR044492">
    <property type="entry name" value="P_typ_ATPase_HD_dom"/>
</dbReference>
<evidence type="ECO:0000256" key="9">
    <source>
        <dbReference type="SAM" id="Phobius"/>
    </source>
</evidence>
<evidence type="ECO:0000256" key="5">
    <source>
        <dbReference type="ARBA" id="ARBA00022840"/>
    </source>
</evidence>
<dbReference type="Pfam" id="PF19991">
    <property type="entry name" value="HMA_2"/>
    <property type="match status" value="1"/>
</dbReference>
<dbReference type="SUPFAM" id="SSF81665">
    <property type="entry name" value="Calcium ATPase, transmembrane domain M"/>
    <property type="match status" value="1"/>
</dbReference>
<dbReference type="PROSITE" id="PS00154">
    <property type="entry name" value="ATPASE_E1_E2"/>
    <property type="match status" value="1"/>
</dbReference>
<evidence type="ECO:0000256" key="2">
    <source>
        <dbReference type="ARBA" id="ARBA00005675"/>
    </source>
</evidence>
<dbReference type="GO" id="GO:0005886">
    <property type="term" value="C:plasma membrane"/>
    <property type="evidence" value="ECO:0007669"/>
    <property type="project" value="TreeGrafter"/>
</dbReference>
<dbReference type="PRINTS" id="PR00120">
    <property type="entry name" value="HATPASE"/>
</dbReference>
<evidence type="ECO:0000256" key="3">
    <source>
        <dbReference type="ARBA" id="ARBA00022692"/>
    </source>
</evidence>
<feature type="transmembrane region" description="Helical" evidence="9">
    <location>
        <begin position="961"/>
        <end position="979"/>
    </location>
</feature>
<dbReference type="GO" id="GO:1902600">
    <property type="term" value="P:proton transmembrane transport"/>
    <property type="evidence" value="ECO:0007669"/>
    <property type="project" value="TreeGrafter"/>
</dbReference>
<dbReference type="Pfam" id="PF00690">
    <property type="entry name" value="Cation_ATPase_N"/>
    <property type="match status" value="1"/>
</dbReference>
<dbReference type="GO" id="GO:1990573">
    <property type="term" value="P:potassium ion import across plasma membrane"/>
    <property type="evidence" value="ECO:0007669"/>
    <property type="project" value="TreeGrafter"/>
</dbReference>
<organism evidence="11 12">
    <name type="scientific">Desulforhabdus amnigena</name>
    <dbReference type="NCBI Taxonomy" id="40218"/>
    <lineage>
        <taxon>Bacteria</taxon>
        <taxon>Pseudomonadati</taxon>
        <taxon>Thermodesulfobacteriota</taxon>
        <taxon>Syntrophobacteria</taxon>
        <taxon>Syntrophobacterales</taxon>
        <taxon>Syntrophobacteraceae</taxon>
        <taxon>Desulforhabdus</taxon>
    </lineage>
</organism>
<keyword evidence="12" id="KW-1185">Reference proteome</keyword>
<dbReference type="InterPro" id="IPR006068">
    <property type="entry name" value="ATPase_P-typ_cation-transptr_C"/>
</dbReference>
<gene>
    <name evidence="11" type="ORF">DAMNIGENAA_20960</name>
</gene>
<dbReference type="Gene3D" id="1.20.1110.10">
    <property type="entry name" value="Calcium-transporting ATPase, transmembrane domain"/>
    <property type="match status" value="1"/>
</dbReference>
<dbReference type="InterPro" id="IPR004014">
    <property type="entry name" value="ATPase_P-typ_cation-transptr_N"/>
</dbReference>
<dbReference type="AlphaFoldDB" id="A0A9W6D3M3"/>
<dbReference type="GO" id="GO:0006883">
    <property type="term" value="P:intracellular sodium ion homeostasis"/>
    <property type="evidence" value="ECO:0007669"/>
    <property type="project" value="TreeGrafter"/>
</dbReference>
<dbReference type="SUPFAM" id="SSF56784">
    <property type="entry name" value="HAD-like"/>
    <property type="match status" value="1"/>
</dbReference>
<evidence type="ECO:0000259" key="10">
    <source>
        <dbReference type="SMART" id="SM00831"/>
    </source>
</evidence>
<feature type="transmembrane region" description="Helical" evidence="9">
    <location>
        <begin position="216"/>
        <end position="233"/>
    </location>
</feature>
<keyword evidence="3 9" id="KW-0812">Transmembrane</keyword>
<dbReference type="PANTHER" id="PTHR43294">
    <property type="entry name" value="SODIUM/POTASSIUM-TRANSPORTING ATPASE SUBUNIT ALPHA"/>
    <property type="match status" value="1"/>
</dbReference>
<dbReference type="InterPro" id="IPR023214">
    <property type="entry name" value="HAD_sf"/>
</dbReference>
<dbReference type="EMBL" id="BSDR01000001">
    <property type="protein sequence ID" value="GLI34663.1"/>
    <property type="molecule type" value="Genomic_DNA"/>
</dbReference>
<dbReference type="RefSeq" id="WP_281794055.1">
    <property type="nucleotide sequence ID" value="NZ_BSDR01000001.1"/>
</dbReference>
<dbReference type="InterPro" id="IPR008250">
    <property type="entry name" value="ATPase_P-typ_transduc_dom_A_sf"/>
</dbReference>
<dbReference type="SFLD" id="SFLDG00002">
    <property type="entry name" value="C1.7:_P-type_atpase_like"/>
    <property type="match status" value="1"/>
</dbReference>
<dbReference type="Gene3D" id="3.40.50.1000">
    <property type="entry name" value="HAD superfamily/HAD-like"/>
    <property type="match status" value="1"/>
</dbReference>
<dbReference type="Gene3D" id="2.70.150.10">
    <property type="entry name" value="Calcium-transporting ATPase, cytoplasmic transduction domain A"/>
    <property type="match status" value="1"/>
</dbReference>
<feature type="transmembrane region" description="Helical" evidence="9">
    <location>
        <begin position="411"/>
        <end position="434"/>
    </location>
</feature>
<evidence type="ECO:0000256" key="7">
    <source>
        <dbReference type="ARBA" id="ARBA00022989"/>
    </source>
</evidence>
<dbReference type="Proteomes" id="UP001144372">
    <property type="component" value="Unassembled WGS sequence"/>
</dbReference>
<feature type="transmembrane region" description="Helical" evidence="9">
    <location>
        <begin position="985"/>
        <end position="1009"/>
    </location>
</feature>
<dbReference type="Pfam" id="PF00689">
    <property type="entry name" value="Cation_ATPase_C"/>
    <property type="match status" value="1"/>
</dbReference>
<dbReference type="InterPro" id="IPR050510">
    <property type="entry name" value="Cation_transp_ATPase_P-type"/>
</dbReference>
<dbReference type="InterPro" id="IPR018303">
    <property type="entry name" value="ATPase_P-typ_P_site"/>
</dbReference>
<evidence type="ECO:0000256" key="8">
    <source>
        <dbReference type="ARBA" id="ARBA00023136"/>
    </source>
</evidence>
<keyword evidence="6" id="KW-1278">Translocase</keyword>
<name>A0A9W6D3M3_9BACT</name>
<dbReference type="NCBIfam" id="TIGR01494">
    <property type="entry name" value="ATPase_P-type"/>
    <property type="match status" value="2"/>
</dbReference>
<dbReference type="SUPFAM" id="SSF81660">
    <property type="entry name" value="Metal cation-transporting ATPase, ATP-binding domain N"/>
    <property type="match status" value="1"/>
</dbReference>
<dbReference type="InterPro" id="IPR023299">
    <property type="entry name" value="ATPase_P-typ_cyto_dom_N"/>
</dbReference>
<protein>
    <submittedName>
        <fullName evidence="11">Calcium-transporting P-type ATPase, PMR1-type</fullName>
    </submittedName>
</protein>
<keyword evidence="5" id="KW-0067">ATP-binding</keyword>
<feature type="transmembrane region" description="Helical" evidence="9">
    <location>
        <begin position="381"/>
        <end position="405"/>
    </location>
</feature>
<dbReference type="Gene3D" id="3.40.1110.10">
    <property type="entry name" value="Calcium-transporting ATPase, cytoplasmic domain N"/>
    <property type="match status" value="1"/>
</dbReference>
<feature type="domain" description="Cation-transporting P-type ATPase N-terminal" evidence="10">
    <location>
        <begin position="138"/>
        <end position="212"/>
    </location>
</feature>
<feature type="transmembrane region" description="Helical" evidence="9">
    <location>
        <begin position="820"/>
        <end position="842"/>
    </location>
</feature>
<evidence type="ECO:0000256" key="4">
    <source>
        <dbReference type="ARBA" id="ARBA00022741"/>
    </source>
</evidence>
<dbReference type="GO" id="GO:0005391">
    <property type="term" value="F:P-type sodium:potassium-exchanging transporter activity"/>
    <property type="evidence" value="ECO:0007669"/>
    <property type="project" value="TreeGrafter"/>
</dbReference>